<sequence>MGLFLHKLGERVSNFKMHTLWVCLMVFGSCILSSCEDAIFSLKDLDNTSLGVDAKLNGDSWSARRPSAIYEGGVLRITATGSADDVLKISITALQEGGEYSFGVGEDNFASYVSGSLSYNSTSSSEASGTLIITKVDSERKVVAGSFSLKLANQIDSSDHVEFKLGMFGGINYVVPN</sequence>
<name>A0AAU9CMU2_9BACT</name>
<dbReference type="KEGG" id="fax:FUAX_40100"/>
<gene>
    <name evidence="1" type="ORF">FUAX_40100</name>
</gene>
<geneLocation type="plasmid" evidence="1 2">
    <name>pFA1</name>
</geneLocation>
<keyword evidence="1" id="KW-0614">Plasmid</keyword>
<organism evidence="1 2">
    <name type="scientific">Fulvitalea axinellae</name>
    <dbReference type="NCBI Taxonomy" id="1182444"/>
    <lineage>
        <taxon>Bacteria</taxon>
        <taxon>Pseudomonadati</taxon>
        <taxon>Bacteroidota</taxon>
        <taxon>Cytophagia</taxon>
        <taxon>Cytophagales</taxon>
        <taxon>Persicobacteraceae</taxon>
        <taxon>Fulvitalea</taxon>
    </lineage>
</organism>
<dbReference type="AlphaFoldDB" id="A0AAU9CMU2"/>
<reference evidence="1 2" key="1">
    <citation type="submission" date="2021-12" db="EMBL/GenBank/DDBJ databases">
        <title>Genome sequencing of bacteria with rrn-lacking chromosome and rrn-plasmid.</title>
        <authorList>
            <person name="Anda M."/>
            <person name="Iwasaki W."/>
        </authorList>
    </citation>
    <scope>NUCLEOTIDE SEQUENCE [LARGE SCALE GENOMIC DNA]</scope>
    <source>
        <strain evidence="1 2">DSM 100852</strain>
        <plasmid evidence="1 2">pFA1</plasmid>
    </source>
</reference>
<dbReference type="InterPro" id="IPR046219">
    <property type="entry name" value="DUF6252"/>
</dbReference>
<dbReference type="PROSITE" id="PS51257">
    <property type="entry name" value="PROKAR_LIPOPROTEIN"/>
    <property type="match status" value="1"/>
</dbReference>
<evidence type="ECO:0000313" key="1">
    <source>
        <dbReference type="EMBL" id="BDD11578.1"/>
    </source>
</evidence>
<dbReference type="EMBL" id="AP025315">
    <property type="protein sequence ID" value="BDD11578.1"/>
    <property type="molecule type" value="Genomic_DNA"/>
</dbReference>
<dbReference type="Proteomes" id="UP001348817">
    <property type="component" value="Plasmid pFA1"/>
</dbReference>
<accession>A0AAU9CMU2</accession>
<protein>
    <submittedName>
        <fullName evidence="1">Uncharacterized protein</fullName>
    </submittedName>
</protein>
<evidence type="ECO:0000313" key="2">
    <source>
        <dbReference type="Proteomes" id="UP001348817"/>
    </source>
</evidence>
<dbReference type="Pfam" id="PF19765">
    <property type="entry name" value="DUF6252"/>
    <property type="match status" value="1"/>
</dbReference>
<keyword evidence="2" id="KW-1185">Reference proteome</keyword>
<proteinExistence type="predicted"/>